<sequence length="331" mass="34078">MVTFVLDGTSSAQLPRRPLAVTMSVAGATGGAELVARRDGSIDQSVVVHSPGMLIVPRVDHDVVISAVPSRSQPTFAQGTVLHVTVGLDSSREIDPDRAQLTPRDVSGLSAIELATISPAGAEQISVTTRLIRPELPLSPLATRARAAARRALGVDQLPSDRQLEVVVLVDSSLSMGPLIADGSVGASVDIAKGIAAVLSAGAPVRAVLAGHTVNEVNVDSDDTTSAFQAVIAATGLGVGVTLAEPVVSQDGAQLTIAVTDAPAQVASRGLSTQLVLSPSRAALADPNFVGAVSPPPRERETAVDRLLAEPELVDDMVRRLLAVLQVRKTL</sequence>
<name>A0A495K5N2_WILMA</name>
<accession>A0A495K5N2</accession>
<dbReference type="Proteomes" id="UP000274762">
    <property type="component" value="Unassembled WGS sequence"/>
</dbReference>
<dbReference type="EMBL" id="RBKV01000001">
    <property type="protein sequence ID" value="RKR96600.1"/>
    <property type="molecule type" value="Genomic_DNA"/>
</dbReference>
<protein>
    <submittedName>
        <fullName evidence="1">Uncharacterized protein</fullName>
    </submittedName>
</protein>
<gene>
    <name evidence="1" type="ORF">DFJ75_3453</name>
</gene>
<organism evidence="1 2">
    <name type="scientific">Williamsia marianensis</name>
    <dbReference type="NCBI Taxonomy" id="85044"/>
    <lineage>
        <taxon>Bacteria</taxon>
        <taxon>Bacillati</taxon>
        <taxon>Actinomycetota</taxon>
        <taxon>Actinomycetes</taxon>
        <taxon>Mycobacteriales</taxon>
        <taxon>Nocardiaceae</taxon>
        <taxon>Williamsia</taxon>
    </lineage>
</organism>
<evidence type="ECO:0000313" key="2">
    <source>
        <dbReference type="Proteomes" id="UP000274762"/>
    </source>
</evidence>
<dbReference type="RefSeq" id="WP_120802802.1">
    <property type="nucleotide sequence ID" value="NZ_CBCRXS010000003.1"/>
</dbReference>
<dbReference type="AlphaFoldDB" id="A0A495K5N2"/>
<evidence type="ECO:0000313" key="1">
    <source>
        <dbReference type="EMBL" id="RKR96600.1"/>
    </source>
</evidence>
<dbReference type="OrthoDB" id="4374534at2"/>
<reference evidence="1 2" key="1">
    <citation type="submission" date="2018-10" db="EMBL/GenBank/DDBJ databases">
        <title>Sequencing the genomes of 1000 actinobacteria strains.</title>
        <authorList>
            <person name="Klenk H.-P."/>
        </authorList>
    </citation>
    <scope>NUCLEOTIDE SEQUENCE [LARGE SCALE GENOMIC DNA]</scope>
    <source>
        <strain evidence="1 2">DSM 44343</strain>
    </source>
</reference>
<proteinExistence type="predicted"/>
<comment type="caution">
    <text evidence="1">The sequence shown here is derived from an EMBL/GenBank/DDBJ whole genome shotgun (WGS) entry which is preliminary data.</text>
</comment>